<dbReference type="Proteomes" id="UP000316256">
    <property type="component" value="Unassembled WGS sequence"/>
</dbReference>
<comment type="caution">
    <text evidence="1">The sequence shown here is derived from an EMBL/GenBank/DDBJ whole genome shotgun (WGS) entry which is preliminary data.</text>
</comment>
<evidence type="ECO:0000313" key="1">
    <source>
        <dbReference type="EMBL" id="TQF68267.1"/>
    </source>
</evidence>
<dbReference type="EMBL" id="VIGH01000006">
    <property type="protein sequence ID" value="TQF68267.1"/>
    <property type="molecule type" value="Genomic_DNA"/>
</dbReference>
<gene>
    <name evidence="1" type="ORF">FK531_14260</name>
</gene>
<evidence type="ECO:0000313" key="2">
    <source>
        <dbReference type="Proteomes" id="UP000316256"/>
    </source>
</evidence>
<sequence>MNTAIMVQRQTDEQGVITLPEQTVVAIGAKSLRSAIGSVDYYLLRYADFMSRADPDEQAPDYYLGYGDYYVRNFHTVVRPELSPAGQAWVDKTLVLLQRYMEDRRDANPFAFADLEHNGEDFRAFAYGTHSQAYINAGVCDLPINDLRIILFTPRLFDLLTLGGVEEMTDVLIMCLGIWGSPEGMAPWGPP</sequence>
<dbReference type="RefSeq" id="WP_142100417.1">
    <property type="nucleotide sequence ID" value="NZ_VIGH01000006.1"/>
</dbReference>
<reference evidence="1 2" key="1">
    <citation type="submission" date="2019-06" db="EMBL/GenBank/DDBJ databases">
        <title>Rhodococcus spaelei sp. nov., isolated from a cave.</title>
        <authorList>
            <person name="Lee S.D."/>
        </authorList>
    </citation>
    <scope>NUCLEOTIDE SEQUENCE [LARGE SCALE GENOMIC DNA]</scope>
    <source>
        <strain evidence="1 2">C9-5</strain>
    </source>
</reference>
<proteinExistence type="predicted"/>
<keyword evidence="2" id="KW-1185">Reference proteome</keyword>
<organism evidence="1 2">
    <name type="scientific">Rhodococcus spelaei</name>
    <dbReference type="NCBI Taxonomy" id="2546320"/>
    <lineage>
        <taxon>Bacteria</taxon>
        <taxon>Bacillati</taxon>
        <taxon>Actinomycetota</taxon>
        <taxon>Actinomycetes</taxon>
        <taxon>Mycobacteriales</taxon>
        <taxon>Nocardiaceae</taxon>
        <taxon>Rhodococcus</taxon>
    </lineage>
</organism>
<accession>A0A541B7G1</accession>
<dbReference type="OrthoDB" id="5505283at2"/>
<protein>
    <submittedName>
        <fullName evidence="1">Uncharacterized protein</fullName>
    </submittedName>
</protein>
<dbReference type="AlphaFoldDB" id="A0A541B7G1"/>
<name>A0A541B7G1_9NOCA</name>